<accession>W6S4J2</accession>
<name>W6S4J2_9CLOT</name>
<sequence>MRKLIVYILSLIIVFTGYFSQVTKNSDENDTKVVETYIEVYSNDSKDIEARVKNYIINSQGNKSEAEKIKWSKTFLDKVDIESLYNQYISNGGEADDLNKFANYITLNAPIRDDWEDLFKKEVYDTYGEKITKLEYLGKDLYQAYIKKNNVEIPYVVVSSRTGYFHG</sequence>
<dbReference type="PATRIC" id="fig|1216932.3.peg.2105"/>
<protein>
    <submittedName>
        <fullName evidence="1">Uncharacterized protein</fullName>
    </submittedName>
</protein>
<reference evidence="1 2" key="1">
    <citation type="submission" date="2013-11" db="EMBL/GenBank/DDBJ databases">
        <title>Complete genome sequence of Clostridum sp. M2/40.</title>
        <authorList>
            <person name="Wibberg D."/>
            <person name="Puehler A."/>
            <person name="Schlueter A."/>
        </authorList>
    </citation>
    <scope>NUCLEOTIDE SEQUENCE [LARGE SCALE GENOMIC DNA]</scope>
    <source>
        <strain evidence="2">M2/40</strain>
    </source>
</reference>
<keyword evidence="2" id="KW-1185">Reference proteome</keyword>
<dbReference type="AlphaFoldDB" id="W6S4J2"/>
<dbReference type="eggNOG" id="ENOG5031QG3">
    <property type="taxonomic scope" value="Bacteria"/>
</dbReference>
<proteinExistence type="predicted"/>
<dbReference type="HOGENOM" id="CLU_1591649_0_0_9"/>
<evidence type="ECO:0000313" key="1">
    <source>
        <dbReference type="EMBL" id="CDM69262.1"/>
    </source>
</evidence>
<gene>
    <name evidence="1" type="ORF">CM240_2105</name>
</gene>
<organism evidence="1 2">
    <name type="scientific">Clostridium bornimense</name>
    <dbReference type="NCBI Taxonomy" id="1216932"/>
    <lineage>
        <taxon>Bacteria</taxon>
        <taxon>Bacillati</taxon>
        <taxon>Bacillota</taxon>
        <taxon>Clostridia</taxon>
        <taxon>Eubacteriales</taxon>
        <taxon>Clostridiaceae</taxon>
        <taxon>Clostridium</taxon>
    </lineage>
</organism>
<evidence type="ECO:0000313" key="2">
    <source>
        <dbReference type="Proteomes" id="UP000019426"/>
    </source>
</evidence>
<dbReference type="KEGG" id="clt:CM240_2105"/>
<dbReference type="STRING" id="1216932.CM240_2105"/>
<dbReference type="RefSeq" id="WP_051483805.1">
    <property type="nucleotide sequence ID" value="NZ_HG917868.1"/>
</dbReference>
<dbReference type="OrthoDB" id="1911515at2"/>
<dbReference type="Proteomes" id="UP000019426">
    <property type="component" value="Chromosome M2/40_rep1"/>
</dbReference>
<dbReference type="EMBL" id="HG917868">
    <property type="protein sequence ID" value="CDM69262.1"/>
    <property type="molecule type" value="Genomic_DNA"/>
</dbReference>